<dbReference type="EMBL" id="DSUH01000351">
    <property type="protein sequence ID" value="HGU34160.1"/>
    <property type="molecule type" value="Genomic_DNA"/>
</dbReference>
<organism evidence="2">
    <name type="scientific">Desulfatirhabdium butyrativorans</name>
    <dbReference type="NCBI Taxonomy" id="340467"/>
    <lineage>
        <taxon>Bacteria</taxon>
        <taxon>Pseudomonadati</taxon>
        <taxon>Thermodesulfobacteriota</taxon>
        <taxon>Desulfobacteria</taxon>
        <taxon>Desulfobacterales</taxon>
        <taxon>Desulfatirhabdiaceae</taxon>
        <taxon>Desulfatirhabdium</taxon>
    </lineage>
</organism>
<evidence type="ECO:0000313" key="2">
    <source>
        <dbReference type="EMBL" id="HGU34160.1"/>
    </source>
</evidence>
<comment type="caution">
    <text evidence="2">The sequence shown here is derived from an EMBL/GenBank/DDBJ whole genome shotgun (WGS) entry which is preliminary data.</text>
</comment>
<proteinExistence type="predicted"/>
<evidence type="ECO:0000259" key="1">
    <source>
        <dbReference type="Pfam" id="PF07498"/>
    </source>
</evidence>
<name>A0A7C4RU79_9BACT</name>
<accession>A0A7C4RU79</accession>
<dbReference type="AlphaFoldDB" id="A0A7C4RU79"/>
<dbReference type="GO" id="GO:0006353">
    <property type="term" value="P:DNA-templated transcription termination"/>
    <property type="evidence" value="ECO:0007669"/>
    <property type="project" value="InterPro"/>
</dbReference>
<protein>
    <submittedName>
        <fullName evidence="2">Transcription termination factor Rho</fullName>
    </submittedName>
</protein>
<reference evidence="2" key="1">
    <citation type="journal article" date="2020" name="mSystems">
        <title>Genome- and Community-Level Interaction Insights into Carbon Utilization and Element Cycling Functions of Hydrothermarchaeota in Hydrothermal Sediment.</title>
        <authorList>
            <person name="Zhou Z."/>
            <person name="Liu Y."/>
            <person name="Xu W."/>
            <person name="Pan J."/>
            <person name="Luo Z.H."/>
            <person name="Li M."/>
        </authorList>
    </citation>
    <scope>NUCLEOTIDE SEQUENCE [LARGE SCALE GENOMIC DNA]</scope>
    <source>
        <strain evidence="2">SpSt-477</strain>
    </source>
</reference>
<feature type="domain" description="Rho termination factor-like N-terminal" evidence="1">
    <location>
        <begin position="13"/>
        <end position="49"/>
    </location>
</feature>
<dbReference type="InterPro" id="IPR011112">
    <property type="entry name" value="Rho-like_N"/>
</dbReference>
<gene>
    <name evidence="2" type="ORF">ENS29_15145</name>
</gene>
<dbReference type="Pfam" id="PF07498">
    <property type="entry name" value="Rho_N"/>
    <property type="match status" value="1"/>
</dbReference>
<sequence length="108" mass="12289">MGGKKKDAKEKPLDKMTTLELRDLAKKETDLQGIVGMNKAELIVAISKARGITLEAPKKSSSSVREIKQKMRALKVDRENALKEQNEKMAMILRKRILRLKKMTRRVG</sequence>